<accession>A0A0K2TQH1</accession>
<sequence length="53" mass="6049">MEHRLTQFLVVGFRLCLPLDGFPLSFPIFDIPPHFPNVDLSVPQGFFFSCLVP</sequence>
<name>A0A0K2TQH1_LEPSM</name>
<organism evidence="1">
    <name type="scientific">Lepeophtheirus salmonis</name>
    <name type="common">Salmon louse</name>
    <name type="synonym">Caligus salmonis</name>
    <dbReference type="NCBI Taxonomy" id="72036"/>
    <lineage>
        <taxon>Eukaryota</taxon>
        <taxon>Metazoa</taxon>
        <taxon>Ecdysozoa</taxon>
        <taxon>Arthropoda</taxon>
        <taxon>Crustacea</taxon>
        <taxon>Multicrustacea</taxon>
        <taxon>Hexanauplia</taxon>
        <taxon>Copepoda</taxon>
        <taxon>Siphonostomatoida</taxon>
        <taxon>Caligidae</taxon>
        <taxon>Lepeophtheirus</taxon>
    </lineage>
</organism>
<evidence type="ECO:0000313" key="1">
    <source>
        <dbReference type="EMBL" id="CDW28289.1"/>
    </source>
</evidence>
<dbReference type="EMBL" id="HACA01010928">
    <property type="protein sequence ID" value="CDW28289.1"/>
    <property type="molecule type" value="Transcribed_RNA"/>
</dbReference>
<protein>
    <submittedName>
        <fullName evidence="1">Uncharacterized protein</fullName>
    </submittedName>
</protein>
<proteinExistence type="predicted"/>
<dbReference type="AlphaFoldDB" id="A0A0K2TQH1"/>
<reference evidence="1" key="1">
    <citation type="submission" date="2014-05" db="EMBL/GenBank/DDBJ databases">
        <authorList>
            <person name="Chronopoulou M."/>
        </authorList>
    </citation>
    <scope>NUCLEOTIDE SEQUENCE</scope>
    <source>
        <tissue evidence="1">Whole organism</tissue>
    </source>
</reference>